<dbReference type="AlphaFoldDB" id="A0A6G0I000"/>
<organism evidence="2 3">
    <name type="scientific">Larimichthys crocea</name>
    <name type="common">Large yellow croaker</name>
    <name type="synonym">Pseudosciaena crocea</name>
    <dbReference type="NCBI Taxonomy" id="215358"/>
    <lineage>
        <taxon>Eukaryota</taxon>
        <taxon>Metazoa</taxon>
        <taxon>Chordata</taxon>
        <taxon>Craniata</taxon>
        <taxon>Vertebrata</taxon>
        <taxon>Euteleostomi</taxon>
        <taxon>Actinopterygii</taxon>
        <taxon>Neopterygii</taxon>
        <taxon>Teleostei</taxon>
        <taxon>Neoteleostei</taxon>
        <taxon>Acanthomorphata</taxon>
        <taxon>Eupercaria</taxon>
        <taxon>Sciaenidae</taxon>
        <taxon>Larimichthys</taxon>
    </lineage>
</organism>
<dbReference type="Proteomes" id="UP000424527">
    <property type="component" value="Unassembled WGS sequence"/>
</dbReference>
<feature type="region of interest" description="Disordered" evidence="1">
    <location>
        <begin position="1"/>
        <end position="32"/>
    </location>
</feature>
<comment type="caution">
    <text evidence="2">The sequence shown here is derived from an EMBL/GenBank/DDBJ whole genome shotgun (WGS) entry which is preliminary data.</text>
</comment>
<protein>
    <submittedName>
        <fullName evidence="2">Uncharacterized protein</fullName>
    </submittedName>
</protein>
<accession>A0A6G0I000</accession>
<name>A0A6G0I000_LARCR</name>
<gene>
    <name evidence="2" type="ORF">D5F01_LYC17978</name>
</gene>
<sequence>MTQRLSLTDRSTCREGPAPSIYHGRPPPLGHSRFLPQRNYESSLSSSGCQPPVIGAGQTEWKGSSHRCPTSCGATISGRDPHAMCIVCMGAKHAQAALADPQVCAHCCTMPMKVLERRLRVAVTGTDGRDPSLVASDTAQEIHTAHQPRAPRDWVDLMEEVEPIPPLLEDVFRGEGDDDADGETGSDILELDDMEEGEEDSTFPTQSRPPSSIEAAAPVDNNL</sequence>
<keyword evidence="3" id="KW-1185">Reference proteome</keyword>
<proteinExistence type="predicted"/>
<feature type="compositionally biased region" description="Polar residues" evidence="1">
    <location>
        <begin position="1"/>
        <end position="10"/>
    </location>
</feature>
<reference evidence="2 3" key="1">
    <citation type="submission" date="2019-07" db="EMBL/GenBank/DDBJ databases">
        <title>Chromosome genome assembly for large yellow croaker.</title>
        <authorList>
            <person name="Xiao S."/>
        </authorList>
    </citation>
    <scope>NUCLEOTIDE SEQUENCE [LARGE SCALE GENOMIC DNA]</scope>
    <source>
        <strain evidence="2">JMULYC20181020</strain>
        <tissue evidence="2">Muscle</tissue>
    </source>
</reference>
<evidence type="ECO:0000313" key="3">
    <source>
        <dbReference type="Proteomes" id="UP000424527"/>
    </source>
</evidence>
<evidence type="ECO:0000256" key="1">
    <source>
        <dbReference type="SAM" id="MobiDB-lite"/>
    </source>
</evidence>
<feature type="region of interest" description="Disordered" evidence="1">
    <location>
        <begin position="168"/>
        <end position="223"/>
    </location>
</feature>
<feature type="compositionally biased region" description="Acidic residues" evidence="1">
    <location>
        <begin position="176"/>
        <end position="201"/>
    </location>
</feature>
<dbReference type="EMBL" id="REGW02000017">
    <property type="protein sequence ID" value="KAE8284643.1"/>
    <property type="molecule type" value="Genomic_DNA"/>
</dbReference>
<evidence type="ECO:0000313" key="2">
    <source>
        <dbReference type="EMBL" id="KAE8284643.1"/>
    </source>
</evidence>